<evidence type="ECO:0000313" key="7">
    <source>
        <dbReference type="Proteomes" id="UP000476176"/>
    </source>
</evidence>
<sequence length="79" mass="8196">MAHLVSLAFLTSGGISCTPVGFRVLCSTLNLSRNLSKSRSGEPRGLLALNVIAKRSDSSLPSGSIFSTSARSRSASAIE</sequence>
<reference evidence="4 6" key="1">
    <citation type="submission" date="2018-08" db="EMBL/GenBank/DDBJ databases">
        <title>Genomic investigation of the strawberry pathogen Phytophthora fragariae indicates pathogenicity is determined by transcriptional variation in three key races.</title>
        <authorList>
            <person name="Adams T.M."/>
            <person name="Armitage A.D."/>
            <person name="Sobczyk M.K."/>
            <person name="Bates H.J."/>
            <person name="Dunwell J.M."/>
            <person name="Nellist C.F."/>
            <person name="Harrison R.J."/>
        </authorList>
    </citation>
    <scope>NUCLEOTIDE SEQUENCE [LARGE SCALE GENOMIC DNA]</scope>
    <source>
        <strain evidence="4 6">BC-1</strain>
        <strain evidence="5 7">BC-23</strain>
        <strain evidence="3 8">ONT-3</strain>
    </source>
</reference>
<dbReference type="AlphaFoldDB" id="A0A6A3XQ02"/>
<dbReference type="Proteomes" id="UP000440367">
    <property type="component" value="Unassembled WGS sequence"/>
</dbReference>
<evidence type="ECO:0000256" key="1">
    <source>
        <dbReference type="SAM" id="MobiDB-lite"/>
    </source>
</evidence>
<dbReference type="EMBL" id="QXGC01001011">
    <property type="protein sequence ID" value="KAE9213778.1"/>
    <property type="molecule type" value="Genomic_DNA"/>
</dbReference>
<evidence type="ECO:0000313" key="3">
    <source>
        <dbReference type="EMBL" id="KAE9096353.1"/>
    </source>
</evidence>
<evidence type="ECO:0000313" key="5">
    <source>
        <dbReference type="EMBL" id="KAE9213778.1"/>
    </source>
</evidence>
<feature type="chain" id="PRO_5036166669" description="RxLR effector protein" evidence="2">
    <location>
        <begin position="18"/>
        <end position="79"/>
    </location>
</feature>
<comment type="caution">
    <text evidence="4">The sequence shown here is derived from an EMBL/GenBank/DDBJ whole genome shotgun (WGS) entry which is preliminary data.</text>
</comment>
<feature type="signal peptide" evidence="2">
    <location>
        <begin position="1"/>
        <end position="17"/>
    </location>
</feature>
<evidence type="ECO:0000256" key="2">
    <source>
        <dbReference type="SAM" id="SignalP"/>
    </source>
</evidence>
<dbReference type="Proteomes" id="UP000476176">
    <property type="component" value="Unassembled WGS sequence"/>
</dbReference>
<keyword evidence="2" id="KW-0732">Signal</keyword>
<evidence type="ECO:0000313" key="6">
    <source>
        <dbReference type="Proteomes" id="UP000440367"/>
    </source>
</evidence>
<evidence type="ECO:0008006" key="9">
    <source>
        <dbReference type="Google" id="ProtNLM"/>
    </source>
</evidence>
<evidence type="ECO:0000313" key="8">
    <source>
        <dbReference type="Proteomes" id="UP000488956"/>
    </source>
</evidence>
<evidence type="ECO:0000313" key="4">
    <source>
        <dbReference type="EMBL" id="KAE9205216.1"/>
    </source>
</evidence>
<organism evidence="4 6">
    <name type="scientific">Phytophthora fragariae</name>
    <dbReference type="NCBI Taxonomy" id="53985"/>
    <lineage>
        <taxon>Eukaryota</taxon>
        <taxon>Sar</taxon>
        <taxon>Stramenopiles</taxon>
        <taxon>Oomycota</taxon>
        <taxon>Peronosporomycetes</taxon>
        <taxon>Peronosporales</taxon>
        <taxon>Peronosporaceae</taxon>
        <taxon>Phytophthora</taxon>
    </lineage>
</organism>
<name>A0A6A3XQ02_9STRA</name>
<accession>A0A6A3XQ02</accession>
<dbReference type="EMBL" id="QXGD01001481">
    <property type="protein sequence ID" value="KAE9205216.1"/>
    <property type="molecule type" value="Genomic_DNA"/>
</dbReference>
<dbReference type="EMBL" id="QXFX01001118">
    <property type="protein sequence ID" value="KAE9096353.1"/>
    <property type="molecule type" value="Genomic_DNA"/>
</dbReference>
<protein>
    <recommendedName>
        <fullName evidence="9">RxLR effector protein</fullName>
    </recommendedName>
</protein>
<feature type="compositionally biased region" description="Low complexity" evidence="1">
    <location>
        <begin position="62"/>
        <end position="79"/>
    </location>
</feature>
<proteinExistence type="predicted"/>
<gene>
    <name evidence="4" type="ORF">PF002_g20396</name>
    <name evidence="5" type="ORF">PF004_g15237</name>
    <name evidence="3" type="ORF">PF010_g16369</name>
</gene>
<feature type="region of interest" description="Disordered" evidence="1">
    <location>
        <begin position="57"/>
        <end position="79"/>
    </location>
</feature>
<dbReference type="Proteomes" id="UP000488956">
    <property type="component" value="Unassembled WGS sequence"/>
</dbReference>